<evidence type="ECO:0000256" key="2">
    <source>
        <dbReference type="ARBA" id="ARBA00023125"/>
    </source>
</evidence>
<dbReference type="PANTHER" id="PTHR47506">
    <property type="entry name" value="TRANSCRIPTIONAL REGULATORY PROTEIN"/>
    <property type="match status" value="1"/>
</dbReference>
<dbReference type="EMBL" id="UOEG01000234">
    <property type="protein sequence ID" value="VAW01966.1"/>
    <property type="molecule type" value="Genomic_DNA"/>
</dbReference>
<dbReference type="SUPFAM" id="SSF46689">
    <property type="entry name" value="Homeodomain-like"/>
    <property type="match status" value="1"/>
</dbReference>
<dbReference type="AlphaFoldDB" id="A0A3B0T4V2"/>
<evidence type="ECO:0000256" key="1">
    <source>
        <dbReference type="ARBA" id="ARBA00023015"/>
    </source>
</evidence>
<proteinExistence type="predicted"/>
<dbReference type="InterPro" id="IPR011075">
    <property type="entry name" value="TetR_C"/>
</dbReference>
<organism evidence="5">
    <name type="scientific">hydrothermal vent metagenome</name>
    <dbReference type="NCBI Taxonomy" id="652676"/>
    <lineage>
        <taxon>unclassified sequences</taxon>
        <taxon>metagenomes</taxon>
        <taxon>ecological metagenomes</taxon>
    </lineage>
</organism>
<dbReference type="GO" id="GO:0003677">
    <property type="term" value="F:DNA binding"/>
    <property type="evidence" value="ECO:0007669"/>
    <property type="project" value="UniProtKB-KW"/>
</dbReference>
<dbReference type="Pfam" id="PF00440">
    <property type="entry name" value="TetR_N"/>
    <property type="match status" value="1"/>
</dbReference>
<evidence type="ECO:0000259" key="4">
    <source>
        <dbReference type="PROSITE" id="PS50977"/>
    </source>
</evidence>
<feature type="domain" description="HTH tetR-type" evidence="4">
    <location>
        <begin position="3"/>
        <end position="63"/>
    </location>
</feature>
<dbReference type="InterPro" id="IPR009057">
    <property type="entry name" value="Homeodomain-like_sf"/>
</dbReference>
<reference evidence="5" key="1">
    <citation type="submission" date="2018-06" db="EMBL/GenBank/DDBJ databases">
        <authorList>
            <person name="Zhirakovskaya E."/>
        </authorList>
    </citation>
    <scope>NUCLEOTIDE SEQUENCE</scope>
</reference>
<dbReference type="PRINTS" id="PR00455">
    <property type="entry name" value="HTHTETR"/>
</dbReference>
<keyword evidence="1" id="KW-0805">Transcription regulation</keyword>
<sequence>MRPNKRDELVQRALEAFNRHGFQATGMDLLVRETGISKTSMYKHFTTKDDLILAVLELRDAQFRDWLSERMQALEDTPITRILALFDVLEDWFARPDFKGCMFIRAAAEFQDKTHPIRQHSARHKQQIEHMLKGLVIEAGLENPGLLARQLVLLKEGAIIAAHVQLSPTAAADAKAAARVVLGL</sequence>
<evidence type="ECO:0000256" key="3">
    <source>
        <dbReference type="ARBA" id="ARBA00023163"/>
    </source>
</evidence>
<dbReference type="InterPro" id="IPR036271">
    <property type="entry name" value="Tet_transcr_reg_TetR-rel_C_sf"/>
</dbReference>
<dbReference type="InterPro" id="IPR001647">
    <property type="entry name" value="HTH_TetR"/>
</dbReference>
<protein>
    <submittedName>
        <fullName evidence="5">Transcriptional regulator, AcrR family</fullName>
    </submittedName>
</protein>
<keyword evidence="3" id="KW-0804">Transcription</keyword>
<gene>
    <name evidence="5" type="ORF">MNBD_ALPHA07-2351</name>
</gene>
<keyword evidence="2" id="KW-0238">DNA-binding</keyword>
<dbReference type="Pfam" id="PF16925">
    <property type="entry name" value="TetR_C_13"/>
    <property type="match status" value="1"/>
</dbReference>
<evidence type="ECO:0000313" key="5">
    <source>
        <dbReference type="EMBL" id="VAW01966.1"/>
    </source>
</evidence>
<dbReference type="PROSITE" id="PS50977">
    <property type="entry name" value="HTH_TETR_2"/>
    <property type="match status" value="1"/>
</dbReference>
<name>A0A3B0T4V2_9ZZZZ</name>
<dbReference type="PANTHER" id="PTHR47506:SF1">
    <property type="entry name" value="HTH-TYPE TRANSCRIPTIONAL REGULATOR YJDC"/>
    <property type="match status" value="1"/>
</dbReference>
<accession>A0A3B0T4V2</accession>
<dbReference type="Gene3D" id="1.10.357.10">
    <property type="entry name" value="Tetracycline Repressor, domain 2"/>
    <property type="match status" value="1"/>
</dbReference>
<dbReference type="SUPFAM" id="SSF48498">
    <property type="entry name" value="Tetracyclin repressor-like, C-terminal domain"/>
    <property type="match status" value="1"/>
</dbReference>